<gene>
    <name evidence="1" type="ORF">HJG60_008684</name>
</gene>
<dbReference type="EMBL" id="JABVXQ010000012">
    <property type="protein sequence ID" value="KAF6084422.1"/>
    <property type="molecule type" value="Genomic_DNA"/>
</dbReference>
<name>A0A833Z1V9_9CHIR</name>
<proteinExistence type="predicted"/>
<comment type="caution">
    <text evidence="1">The sequence shown here is derived from an EMBL/GenBank/DDBJ whole genome shotgun (WGS) entry which is preliminary data.</text>
</comment>
<organism evidence="1 2">
    <name type="scientific">Phyllostomus discolor</name>
    <name type="common">pale spear-nosed bat</name>
    <dbReference type="NCBI Taxonomy" id="89673"/>
    <lineage>
        <taxon>Eukaryota</taxon>
        <taxon>Metazoa</taxon>
        <taxon>Chordata</taxon>
        <taxon>Craniata</taxon>
        <taxon>Vertebrata</taxon>
        <taxon>Euteleostomi</taxon>
        <taxon>Mammalia</taxon>
        <taxon>Eutheria</taxon>
        <taxon>Laurasiatheria</taxon>
        <taxon>Chiroptera</taxon>
        <taxon>Yangochiroptera</taxon>
        <taxon>Phyllostomidae</taxon>
        <taxon>Phyllostominae</taxon>
        <taxon>Phyllostomus</taxon>
    </lineage>
</organism>
<evidence type="ECO:0000313" key="2">
    <source>
        <dbReference type="Proteomes" id="UP000664940"/>
    </source>
</evidence>
<evidence type="ECO:0000313" key="1">
    <source>
        <dbReference type="EMBL" id="KAF6084422.1"/>
    </source>
</evidence>
<dbReference type="Proteomes" id="UP000664940">
    <property type="component" value="Unassembled WGS sequence"/>
</dbReference>
<sequence length="166" mass="18024">MPHTCLLSGSVELWPTLCRGCLHDLHPVKTPGTGSAMLSGVTALSVPSQSVAGGRPVGPRWERSLRCCGCLPPNPLHLLPRCVFPLPTGFGNPFPGVNWLDHRILSPGESVNRGGLETPDAGTLSHFINFIFRMSLRTSAKTQGNVAPLFCEWRRGIFLSLILRCE</sequence>
<dbReference type="AlphaFoldDB" id="A0A833Z1V9"/>
<reference evidence="1 2" key="1">
    <citation type="journal article" date="2020" name="Nature">
        <title>Six reference-quality genomes reveal evolution of bat adaptations.</title>
        <authorList>
            <person name="Jebb D."/>
            <person name="Huang Z."/>
            <person name="Pippel M."/>
            <person name="Hughes G.M."/>
            <person name="Lavrichenko K."/>
            <person name="Devanna P."/>
            <person name="Winkler S."/>
            <person name="Jermiin L.S."/>
            <person name="Skirmuntt E.C."/>
            <person name="Katzourakis A."/>
            <person name="Burkitt-Gray L."/>
            <person name="Ray D.A."/>
            <person name="Sullivan K.A.M."/>
            <person name="Roscito J.G."/>
            <person name="Kirilenko B.M."/>
            <person name="Davalos L.M."/>
            <person name="Corthals A.P."/>
            <person name="Power M.L."/>
            <person name="Jones G."/>
            <person name="Ransome R.D."/>
            <person name="Dechmann D.K.N."/>
            <person name="Locatelli A.G."/>
            <person name="Puechmaille S.J."/>
            <person name="Fedrigo O."/>
            <person name="Jarvis E.D."/>
            <person name="Hiller M."/>
            <person name="Vernes S.C."/>
            <person name="Myers E.W."/>
            <person name="Teeling E.C."/>
        </authorList>
    </citation>
    <scope>NUCLEOTIDE SEQUENCE [LARGE SCALE GENOMIC DNA]</scope>
    <source>
        <strain evidence="1">Bat1K_MPI-CBG_1</strain>
    </source>
</reference>
<accession>A0A833Z1V9</accession>
<protein>
    <submittedName>
        <fullName evidence="1">Uncharacterized protein</fullName>
    </submittedName>
</protein>